<evidence type="ECO:0000256" key="2">
    <source>
        <dbReference type="ARBA" id="ARBA00007296"/>
    </source>
</evidence>
<dbReference type="GO" id="GO:0046961">
    <property type="term" value="F:proton-transporting ATPase activity, rotational mechanism"/>
    <property type="evidence" value="ECO:0007669"/>
    <property type="project" value="InterPro"/>
</dbReference>
<keyword evidence="11" id="KW-0926">Vacuole</keyword>
<gene>
    <name evidence="13" type="ORF">GX51_00243</name>
</gene>
<feature type="domain" description="V-ATPase proteolipid subunit C-like" evidence="12">
    <location>
        <begin position="139"/>
        <end position="198"/>
    </location>
</feature>
<dbReference type="CDD" id="cd18176">
    <property type="entry name" value="ATP-synt_Vo_c_ATP6C_rpt2"/>
    <property type="match status" value="1"/>
</dbReference>
<dbReference type="AlphaFoldDB" id="A0A2B7XN49"/>
<evidence type="ECO:0000256" key="6">
    <source>
        <dbReference type="ARBA" id="ARBA00022989"/>
    </source>
</evidence>
<evidence type="ECO:0000256" key="5">
    <source>
        <dbReference type="ARBA" id="ARBA00022781"/>
    </source>
</evidence>
<dbReference type="PANTHER" id="PTHR10263">
    <property type="entry name" value="V-TYPE PROTON ATPASE PROTEOLIPID SUBUNIT"/>
    <property type="match status" value="1"/>
</dbReference>
<dbReference type="InterPro" id="IPR011555">
    <property type="entry name" value="ATPase_proteolipid_su_C_euk"/>
</dbReference>
<evidence type="ECO:0000256" key="8">
    <source>
        <dbReference type="ARBA" id="ARBA00023136"/>
    </source>
</evidence>
<accession>A0A2B7XN49</accession>
<evidence type="ECO:0000313" key="13">
    <source>
        <dbReference type="EMBL" id="PGH09977.1"/>
    </source>
</evidence>
<comment type="function">
    <text evidence="9">Proton-conducting pore forming subunit of the V0 complex of vacuolar(H+)-ATPase (V-ATPase), a multisubunit enzyme composed of a peripheral complex (V1) that hydrolyzes ATP and a membrane integral complex (V0) that translocates protons. V-ATPase is responsible for acidifying and maintaining the pH of intracellular compartments.</text>
</comment>
<dbReference type="PRINTS" id="PR00122">
    <property type="entry name" value="VACATPASE"/>
</dbReference>
<evidence type="ECO:0000256" key="7">
    <source>
        <dbReference type="ARBA" id="ARBA00023065"/>
    </source>
</evidence>
<evidence type="ECO:0000259" key="12">
    <source>
        <dbReference type="Pfam" id="PF00137"/>
    </source>
</evidence>
<evidence type="ECO:0000256" key="4">
    <source>
        <dbReference type="ARBA" id="ARBA00022692"/>
    </source>
</evidence>
<dbReference type="InterPro" id="IPR000245">
    <property type="entry name" value="ATPase_proteolipid_csu"/>
</dbReference>
<reference evidence="13 14" key="1">
    <citation type="submission" date="2017-10" db="EMBL/GenBank/DDBJ databases">
        <title>Comparative genomics in systemic dimorphic fungi from Ajellomycetaceae.</title>
        <authorList>
            <person name="Munoz J.F."/>
            <person name="Mcewen J.G."/>
            <person name="Clay O.K."/>
            <person name="Cuomo C.A."/>
        </authorList>
    </citation>
    <scope>NUCLEOTIDE SEQUENCE [LARGE SCALE GENOMIC DNA]</scope>
    <source>
        <strain evidence="13 14">UAMH130</strain>
    </source>
</reference>
<dbReference type="InterPro" id="IPR035921">
    <property type="entry name" value="F/V-ATP_Csub_sf"/>
</dbReference>
<comment type="caution">
    <text evidence="13">The sequence shown here is derived from an EMBL/GenBank/DDBJ whole genome shotgun (WGS) entry which is preliminary data.</text>
</comment>
<feature type="transmembrane region" description="Helical" evidence="11">
    <location>
        <begin position="92"/>
        <end position="119"/>
    </location>
</feature>
<dbReference type="GO" id="GO:0005774">
    <property type="term" value="C:vacuolar membrane"/>
    <property type="evidence" value="ECO:0007669"/>
    <property type="project" value="UniProtKB-SubCell"/>
</dbReference>
<name>A0A2B7XN49_9EURO</name>
<evidence type="ECO:0000256" key="3">
    <source>
        <dbReference type="ARBA" id="ARBA00022448"/>
    </source>
</evidence>
<dbReference type="InterPro" id="IPR002379">
    <property type="entry name" value="ATPase_proteolipid_c-like_dom"/>
</dbReference>
<dbReference type="FunFam" id="1.20.120.610:FF:000001">
    <property type="entry name" value="V-type proton ATPase proteolipid subunit"/>
    <property type="match status" value="1"/>
</dbReference>
<proteinExistence type="inferred from homology"/>
<dbReference type="Pfam" id="PF00137">
    <property type="entry name" value="ATP-synt_C"/>
    <property type="match status" value="1"/>
</dbReference>
<evidence type="ECO:0000256" key="9">
    <source>
        <dbReference type="ARBA" id="ARBA00045519"/>
    </source>
</evidence>
<keyword evidence="5 11" id="KW-0375">Hydrogen ion transport</keyword>
<keyword evidence="6 11" id="KW-1133">Transmembrane helix</keyword>
<dbReference type="Gene3D" id="1.20.120.610">
    <property type="entry name" value="lithium bound rotor ring of v- atpase"/>
    <property type="match status" value="1"/>
</dbReference>
<evidence type="ECO:0000256" key="11">
    <source>
        <dbReference type="RuleBase" id="RU363060"/>
    </source>
</evidence>
<comment type="subcellular location">
    <subcellularLocation>
        <location evidence="1 11">Vacuole membrane</location>
        <topology evidence="1 11">Multi-pass membrane protein</topology>
    </subcellularLocation>
</comment>
<keyword evidence="8 11" id="KW-0472">Membrane</keyword>
<sequence>MADSELAPKFAPFFGMAGIASAVNDIWMYVCYGHNLSDNTPFARTNNRSQNSYTSTALGAAYGTAKSGIGIAGVGTFRSDLIMRASLIYNTYFRFLSLIPVVMAGIIAVYGLVVSVLIAGHLGPPPQKTYSLYTGFMHLAAGLSVGLAGLAAGYTIGIVGDAGVRCFMQQSRVFVGMVLILIFGEVLGLYGLIVALILNSKS</sequence>
<evidence type="ECO:0000256" key="1">
    <source>
        <dbReference type="ARBA" id="ARBA00004128"/>
    </source>
</evidence>
<dbReference type="SUPFAM" id="SSF81333">
    <property type="entry name" value="F1F0 ATP synthase subunit C"/>
    <property type="match status" value="1"/>
</dbReference>
<keyword evidence="4 11" id="KW-0812">Transmembrane</keyword>
<comment type="subunit">
    <text evidence="10 11">V-ATPase is a heteromultimeric enzyme composed of a peripheral catalytic V1 complex (components A to H) attached to an integral membrane V0 proton pore complex (components: a, c, c', c'', d, e, f and VOA1). The decameric c-ring forms the proton-conducting pore, and is composed of eight proteolipid subunits c, one subunit c' and one subunit c''.</text>
</comment>
<keyword evidence="14" id="KW-1185">Reference proteome</keyword>
<dbReference type="EMBL" id="PDNC01000002">
    <property type="protein sequence ID" value="PGH09977.1"/>
    <property type="molecule type" value="Genomic_DNA"/>
</dbReference>
<protein>
    <recommendedName>
        <fullName evidence="11">V-type proton ATPase proteolipid subunit</fullName>
    </recommendedName>
</protein>
<keyword evidence="3 11" id="KW-0813">Transport</keyword>
<dbReference type="STRING" id="2060905.A0A2B7XN49"/>
<evidence type="ECO:0000256" key="10">
    <source>
        <dbReference type="ARBA" id="ARBA00046480"/>
    </source>
</evidence>
<keyword evidence="7 11" id="KW-0406">Ion transport</keyword>
<feature type="transmembrane region" description="Helical" evidence="11">
    <location>
        <begin position="139"/>
        <end position="161"/>
    </location>
</feature>
<dbReference type="GO" id="GO:0033179">
    <property type="term" value="C:proton-transporting V-type ATPase, V0 domain"/>
    <property type="evidence" value="ECO:0007669"/>
    <property type="project" value="InterPro"/>
</dbReference>
<feature type="transmembrane region" description="Helical" evidence="11">
    <location>
        <begin position="173"/>
        <end position="198"/>
    </location>
</feature>
<comment type="function">
    <text evidence="11">Proton-conducting pore forming of the V0 complex of vacuolar(H+)-ATPase (V-ATPase), a multisubunit enzyme composed of a peripheral complex (V1) that hydrolyzes ATP and a membrane integral complex (V0) that translocates protons. V-ATPase is responsible for acidifying and maintaining the pH of intracellular compartments.</text>
</comment>
<dbReference type="Proteomes" id="UP000224080">
    <property type="component" value="Unassembled WGS sequence"/>
</dbReference>
<dbReference type="NCBIfam" id="TIGR01100">
    <property type="entry name" value="V_ATP_synt_C"/>
    <property type="match status" value="1"/>
</dbReference>
<dbReference type="OrthoDB" id="1744869at2759"/>
<comment type="similarity">
    <text evidence="2 11">Belongs to the V-ATPase proteolipid subunit family.</text>
</comment>
<organism evidence="13 14">
    <name type="scientific">Blastomyces parvus</name>
    <dbReference type="NCBI Taxonomy" id="2060905"/>
    <lineage>
        <taxon>Eukaryota</taxon>
        <taxon>Fungi</taxon>
        <taxon>Dikarya</taxon>
        <taxon>Ascomycota</taxon>
        <taxon>Pezizomycotina</taxon>
        <taxon>Eurotiomycetes</taxon>
        <taxon>Eurotiomycetidae</taxon>
        <taxon>Onygenales</taxon>
        <taxon>Ajellomycetaceae</taxon>
        <taxon>Blastomyces</taxon>
    </lineage>
</organism>
<evidence type="ECO:0000313" key="14">
    <source>
        <dbReference type="Proteomes" id="UP000224080"/>
    </source>
</evidence>